<dbReference type="Proteomes" id="UP000783686">
    <property type="component" value="Unassembled WGS sequence"/>
</dbReference>
<dbReference type="EMBL" id="CAJFCW020000006">
    <property type="protein sequence ID" value="CAG9127526.1"/>
    <property type="molecule type" value="Genomic_DNA"/>
</dbReference>
<dbReference type="AlphaFoldDB" id="A0A811LPA1"/>
<proteinExistence type="predicted"/>
<accession>A0A811LPA1</accession>
<evidence type="ECO:0000313" key="2">
    <source>
        <dbReference type="Proteomes" id="UP000614601"/>
    </source>
</evidence>
<name>A0A811LPA1_9BILA</name>
<dbReference type="EMBL" id="CAJFDH010000006">
    <property type="protein sequence ID" value="CAD5230137.1"/>
    <property type="molecule type" value="Genomic_DNA"/>
</dbReference>
<protein>
    <submittedName>
        <fullName evidence="1">Uncharacterized protein</fullName>
    </submittedName>
</protein>
<gene>
    <name evidence="1" type="ORF">BOKJ2_LOCUS13985</name>
</gene>
<evidence type="ECO:0000313" key="1">
    <source>
        <dbReference type="EMBL" id="CAD5230137.1"/>
    </source>
</evidence>
<dbReference type="Proteomes" id="UP000614601">
    <property type="component" value="Unassembled WGS sequence"/>
</dbReference>
<reference evidence="1" key="1">
    <citation type="submission" date="2020-09" db="EMBL/GenBank/DDBJ databases">
        <authorList>
            <person name="Kikuchi T."/>
        </authorList>
    </citation>
    <scope>NUCLEOTIDE SEQUENCE</scope>
    <source>
        <strain evidence="1">SH1</strain>
    </source>
</reference>
<keyword evidence="2" id="KW-1185">Reference proteome</keyword>
<comment type="caution">
    <text evidence="1">The sequence shown here is derived from an EMBL/GenBank/DDBJ whole genome shotgun (WGS) entry which is preliminary data.</text>
</comment>
<sequence length="212" mass="25107">MNRGEKSKVNFGKIYNLEDLIGGNKDDEKQDKENNIDEIARLLENIDWISPEKKERRRERVEPSNFARHVPDPIRSFQGYDELIRTSGFEDRLGEFELVRPLTAFLSVIGTKDGNDIRERKVRFSAAFGEDSVIRWHCEDFSTGEEVFCVRAERCITERVYYNSRNWEMGFTLRHTMVHLNFIQKQEFDNVAWNLRNQYHHQGHKVTIHGRS</sequence>
<organism evidence="1 2">
    <name type="scientific">Bursaphelenchus okinawaensis</name>
    <dbReference type="NCBI Taxonomy" id="465554"/>
    <lineage>
        <taxon>Eukaryota</taxon>
        <taxon>Metazoa</taxon>
        <taxon>Ecdysozoa</taxon>
        <taxon>Nematoda</taxon>
        <taxon>Chromadorea</taxon>
        <taxon>Rhabditida</taxon>
        <taxon>Tylenchina</taxon>
        <taxon>Tylenchomorpha</taxon>
        <taxon>Aphelenchoidea</taxon>
        <taxon>Aphelenchoididae</taxon>
        <taxon>Bursaphelenchus</taxon>
    </lineage>
</organism>